<dbReference type="InterPro" id="IPR036366">
    <property type="entry name" value="PGBDSf"/>
</dbReference>
<dbReference type="PROSITE" id="PS51257">
    <property type="entry name" value="PROKAR_LIPOPROTEIN"/>
    <property type="match status" value="1"/>
</dbReference>
<feature type="compositionally biased region" description="Polar residues" evidence="1">
    <location>
        <begin position="30"/>
        <end position="39"/>
    </location>
</feature>
<dbReference type="Gene3D" id="1.10.101.10">
    <property type="entry name" value="PGBD-like superfamily/PGBD"/>
    <property type="match status" value="1"/>
</dbReference>
<proteinExistence type="predicted"/>
<evidence type="ECO:0000256" key="1">
    <source>
        <dbReference type="SAM" id="MobiDB-lite"/>
    </source>
</evidence>
<dbReference type="Pfam" id="PF01471">
    <property type="entry name" value="PG_binding_1"/>
    <property type="match status" value="1"/>
</dbReference>
<gene>
    <name evidence="5" type="ORF">SAJA_05130</name>
</gene>
<reference evidence="5 6" key="1">
    <citation type="submission" date="2013-10" db="EMBL/GenBank/DDBJ databases">
        <title>Salinisphaera japonica YTM-1 Genome Sequencing.</title>
        <authorList>
            <person name="Lai Q."/>
            <person name="Li C."/>
            <person name="Shao Z."/>
        </authorList>
    </citation>
    <scope>NUCLEOTIDE SEQUENCE [LARGE SCALE GENOMIC DNA]</scope>
    <source>
        <strain evidence="5 6">YTM-1</strain>
    </source>
</reference>
<dbReference type="InterPro" id="IPR011970">
    <property type="entry name" value="MltB_2"/>
</dbReference>
<dbReference type="Gene3D" id="1.10.530.10">
    <property type="match status" value="1"/>
</dbReference>
<name>A0A423PWX9_9GAMM</name>
<dbReference type="NCBIfam" id="TIGR02283">
    <property type="entry name" value="MltB_2"/>
    <property type="match status" value="1"/>
</dbReference>
<keyword evidence="6" id="KW-1185">Reference proteome</keyword>
<accession>A0A423PWX9</accession>
<dbReference type="InParanoid" id="A0A423PWX9"/>
<protein>
    <submittedName>
        <fullName evidence="5">Murein transglycosylase</fullName>
    </submittedName>
</protein>
<evidence type="ECO:0000313" key="5">
    <source>
        <dbReference type="EMBL" id="ROO30022.1"/>
    </source>
</evidence>
<dbReference type="InterPro" id="IPR002477">
    <property type="entry name" value="Peptidoglycan-bd-like"/>
</dbReference>
<dbReference type="Proteomes" id="UP000285310">
    <property type="component" value="Unassembled WGS sequence"/>
</dbReference>
<feature type="signal peptide" evidence="2">
    <location>
        <begin position="1"/>
        <end position="20"/>
    </location>
</feature>
<feature type="chain" id="PRO_5019316102" evidence="2">
    <location>
        <begin position="21"/>
        <end position="446"/>
    </location>
</feature>
<keyword evidence="2" id="KW-0732">Signal</keyword>
<dbReference type="InterPro" id="IPR023346">
    <property type="entry name" value="Lysozyme-like_dom_sf"/>
</dbReference>
<evidence type="ECO:0000259" key="4">
    <source>
        <dbReference type="Pfam" id="PF13406"/>
    </source>
</evidence>
<evidence type="ECO:0000256" key="2">
    <source>
        <dbReference type="SAM" id="SignalP"/>
    </source>
</evidence>
<dbReference type="Gene3D" id="1.10.8.350">
    <property type="entry name" value="Bacterial muramidase"/>
    <property type="match status" value="1"/>
</dbReference>
<dbReference type="CDD" id="cd13399">
    <property type="entry name" value="Slt35-like"/>
    <property type="match status" value="1"/>
</dbReference>
<dbReference type="AlphaFoldDB" id="A0A423PWX9"/>
<organism evidence="5 6">
    <name type="scientific">Salinisphaera japonica YTM-1</name>
    <dbReference type="NCBI Taxonomy" id="1209778"/>
    <lineage>
        <taxon>Bacteria</taxon>
        <taxon>Pseudomonadati</taxon>
        <taxon>Pseudomonadota</taxon>
        <taxon>Gammaproteobacteria</taxon>
        <taxon>Salinisphaerales</taxon>
        <taxon>Salinisphaeraceae</taxon>
        <taxon>Salinisphaera</taxon>
    </lineage>
</organism>
<sequence>MSYRLSLLVVPASLWLAACATDGAAAGQSPAANTGTASPTDVPAASSASGENQAEPAQPAPRESTPNSTRDVPGFNRWLADFRREAAARGVAAGTLANAFDNAELIPRVIELDNRQPEFNRAIWDYLDTAVSQTRVTHGREKYAAHQDIAATTRDRYGVPGTIITAIWGMESNYGANYGNYETLDALATLGYDGRRESFAKEQLYAALKILANGDIPRERMKGSWAGAMGNTQFIPTSFVAYAVDADGDGRRDIWDSIPDTMASTANYLARNGWRTGETWGREVRLPAGFDYAVANGKTEKTSAQWQAMGVSAIDERGLPSLRDAGIIAPAGASGPAFMTGHNFRRILRYNNAVSYALGVALLSDRIAGEPGVQAGWPRDQATLSNADTRALQRDLNRLGYGAGTPDGILGPNTNNAVRAFQRDHGLAADGFVTQDLAARVSSALN</sequence>
<dbReference type="InterPro" id="IPR031304">
    <property type="entry name" value="SLT_2"/>
</dbReference>
<dbReference type="Pfam" id="PF13406">
    <property type="entry name" value="SLT_2"/>
    <property type="match status" value="1"/>
</dbReference>
<dbReference type="SUPFAM" id="SSF53955">
    <property type="entry name" value="Lysozyme-like"/>
    <property type="match status" value="1"/>
</dbReference>
<dbReference type="InterPro" id="IPR036365">
    <property type="entry name" value="PGBD-like_sf"/>
</dbReference>
<dbReference type="PANTHER" id="PTHR30163">
    <property type="entry name" value="MEMBRANE-BOUND LYTIC MUREIN TRANSGLYCOSYLASE B"/>
    <property type="match status" value="1"/>
</dbReference>
<evidence type="ECO:0000313" key="6">
    <source>
        <dbReference type="Proteomes" id="UP000285310"/>
    </source>
</evidence>
<evidence type="ECO:0000259" key="3">
    <source>
        <dbReference type="Pfam" id="PF01471"/>
    </source>
</evidence>
<dbReference type="OrthoDB" id="9772911at2"/>
<dbReference type="GO" id="GO:0009253">
    <property type="term" value="P:peptidoglycan catabolic process"/>
    <property type="evidence" value="ECO:0007669"/>
    <property type="project" value="TreeGrafter"/>
</dbReference>
<dbReference type="SUPFAM" id="SSF47090">
    <property type="entry name" value="PGBD-like"/>
    <property type="match status" value="1"/>
</dbReference>
<dbReference type="RefSeq" id="WP_123657566.1">
    <property type="nucleotide sequence ID" value="NZ_AYKG01000012.1"/>
</dbReference>
<dbReference type="EMBL" id="AYKG01000012">
    <property type="protein sequence ID" value="ROO30022.1"/>
    <property type="molecule type" value="Genomic_DNA"/>
</dbReference>
<comment type="caution">
    <text evidence="5">The sequence shown here is derived from an EMBL/GenBank/DDBJ whole genome shotgun (WGS) entry which is preliminary data.</text>
</comment>
<dbReference type="FunFam" id="1.10.8.350:FF:000001">
    <property type="entry name" value="Lytic murein transglycosylase B"/>
    <property type="match status" value="1"/>
</dbReference>
<feature type="domain" description="Transglycosylase SLT" evidence="4">
    <location>
        <begin position="75"/>
        <end position="365"/>
    </location>
</feature>
<dbReference type="InterPro" id="IPR043426">
    <property type="entry name" value="MltB-like"/>
</dbReference>
<dbReference type="GO" id="GO:0008933">
    <property type="term" value="F:peptidoglycan lytic transglycosylase activity"/>
    <property type="evidence" value="ECO:0007669"/>
    <property type="project" value="TreeGrafter"/>
</dbReference>
<feature type="region of interest" description="Disordered" evidence="1">
    <location>
        <begin position="25"/>
        <end position="74"/>
    </location>
</feature>
<feature type="domain" description="Peptidoglycan binding-like" evidence="3">
    <location>
        <begin position="386"/>
        <end position="438"/>
    </location>
</feature>
<dbReference type="PANTHER" id="PTHR30163:SF8">
    <property type="entry name" value="LYTIC MUREIN TRANSGLYCOSYLASE"/>
    <property type="match status" value="1"/>
</dbReference>